<evidence type="ECO:0000256" key="11">
    <source>
        <dbReference type="ARBA" id="ARBA00023056"/>
    </source>
</evidence>
<keyword evidence="17" id="KW-1185">Reference proteome</keyword>
<organism evidence="16 17">
    <name type="scientific">Streptomyces millisiae</name>
    <dbReference type="NCBI Taxonomy" id="3075542"/>
    <lineage>
        <taxon>Bacteria</taxon>
        <taxon>Bacillati</taxon>
        <taxon>Actinomycetota</taxon>
        <taxon>Actinomycetes</taxon>
        <taxon>Kitasatosporales</taxon>
        <taxon>Streptomycetaceae</taxon>
        <taxon>Streptomyces</taxon>
    </lineage>
</organism>
<evidence type="ECO:0000256" key="4">
    <source>
        <dbReference type="ARBA" id="ARBA00011962"/>
    </source>
</evidence>
<keyword evidence="11" id="KW-0320">Glycogen biosynthesis</keyword>
<sequence length="477" mass="50043">MTAPVEILGTPAVTASLAGWLAGQRWFAGESADGLAVLDAREVAVGQDGPAALVLAVVRAGAGDERYQLLLGVGPAGAVPEPAAVVARAGDTVVYDALADPRLVGGLVAGVLAGAESPGLRLVPQPAPNAAVPRPAAPAAGGLPVRPLGVEQSNSSVVVGDRYLLKVFRRLVPGPNRDLTVHRGLAAAGCPHVPPLLGAVEDAATGTTYATVQTYLPRAVDGWTLALAAAGSFLGEPAPPGRQAQADLRVAARTLGRAVAVVHRDLAATGGRVALRRVDYQRVAQRLARRLDLALALAPRLTAYAPRLRAELGSVATLDGSPRRTAQRVHGDLHLGQTLHTATGWLLVDFEGEPLAEPAERDRPDSPLRDLAGMLRSFDYAAHHPLTGAHEGRAADDRRWVRAARWASLHQQAFLDGYLAEAGPQDAGDRRLLHAYLLDKAVYEVAYETRHRPGWAWLPERALERLLGGGAAERGAA</sequence>
<evidence type="ECO:0000256" key="5">
    <source>
        <dbReference type="ARBA" id="ARBA00013882"/>
    </source>
</evidence>
<name>A0ABU2LLE3_9ACTN</name>
<dbReference type="Gene3D" id="3.90.1200.10">
    <property type="match status" value="1"/>
</dbReference>
<evidence type="ECO:0000259" key="15">
    <source>
        <dbReference type="Pfam" id="PF18085"/>
    </source>
</evidence>
<keyword evidence="12" id="KW-0119">Carbohydrate metabolism</keyword>
<dbReference type="EC" id="2.7.1.175" evidence="4"/>
<evidence type="ECO:0000256" key="10">
    <source>
        <dbReference type="ARBA" id="ARBA00022840"/>
    </source>
</evidence>
<keyword evidence="8" id="KW-0547">Nucleotide-binding</keyword>
<dbReference type="InterPro" id="IPR040999">
    <property type="entry name" value="Mak_N_cap"/>
</dbReference>
<evidence type="ECO:0000256" key="7">
    <source>
        <dbReference type="ARBA" id="ARBA00022679"/>
    </source>
</evidence>
<evidence type="ECO:0000256" key="12">
    <source>
        <dbReference type="ARBA" id="ARBA00023277"/>
    </source>
</evidence>
<keyword evidence="10" id="KW-0067">ATP-binding</keyword>
<dbReference type="EMBL" id="JAVREM010000006">
    <property type="protein sequence ID" value="MDT0318404.1"/>
    <property type="molecule type" value="Genomic_DNA"/>
</dbReference>
<dbReference type="SUPFAM" id="SSF56112">
    <property type="entry name" value="Protein kinase-like (PK-like)"/>
    <property type="match status" value="1"/>
</dbReference>
<dbReference type="Pfam" id="PF18085">
    <property type="entry name" value="Mak_N_cap"/>
    <property type="match status" value="1"/>
</dbReference>
<evidence type="ECO:0000256" key="6">
    <source>
        <dbReference type="ARBA" id="ARBA00022600"/>
    </source>
</evidence>
<evidence type="ECO:0000256" key="3">
    <source>
        <dbReference type="ARBA" id="ARBA00011245"/>
    </source>
</evidence>
<dbReference type="InterPro" id="IPR011009">
    <property type="entry name" value="Kinase-like_dom_sf"/>
</dbReference>
<comment type="subunit">
    <text evidence="3">Monomer.</text>
</comment>
<evidence type="ECO:0000313" key="17">
    <source>
        <dbReference type="Proteomes" id="UP001183420"/>
    </source>
</evidence>
<evidence type="ECO:0000256" key="9">
    <source>
        <dbReference type="ARBA" id="ARBA00022777"/>
    </source>
</evidence>
<evidence type="ECO:0000256" key="13">
    <source>
        <dbReference type="ARBA" id="ARBA00031251"/>
    </source>
</evidence>
<evidence type="ECO:0000313" key="16">
    <source>
        <dbReference type="EMBL" id="MDT0318404.1"/>
    </source>
</evidence>
<proteinExistence type="inferred from homology"/>
<evidence type="ECO:0000256" key="1">
    <source>
        <dbReference type="ARBA" id="ARBA00004964"/>
    </source>
</evidence>
<reference evidence="17" key="1">
    <citation type="submission" date="2023-07" db="EMBL/GenBank/DDBJ databases">
        <title>30 novel species of actinomycetes from the DSMZ collection.</title>
        <authorList>
            <person name="Nouioui I."/>
        </authorList>
    </citation>
    <scope>NUCLEOTIDE SEQUENCE [LARGE SCALE GENOMIC DNA]</scope>
    <source>
        <strain evidence="17">DSM 44918</strain>
    </source>
</reference>
<keyword evidence="6" id="KW-0321">Glycogen metabolism</keyword>
<feature type="domain" description="Maltokinase N-terminal cap" evidence="15">
    <location>
        <begin position="20"/>
        <end position="100"/>
    </location>
</feature>
<keyword evidence="7" id="KW-0808">Transferase</keyword>
<protein>
    <recommendedName>
        <fullName evidence="5">Maltokinase</fullName>
        <ecNumber evidence="4">2.7.1.175</ecNumber>
    </recommendedName>
    <alternativeName>
        <fullName evidence="13">Maltose-1-phosphate synthase</fullName>
    </alternativeName>
</protein>
<gene>
    <name evidence="16" type="ORF">RNC47_08670</name>
</gene>
<comment type="caution">
    <text evidence="16">The sequence shown here is derived from an EMBL/GenBank/DDBJ whole genome shotgun (WGS) entry which is preliminary data.</text>
</comment>
<comment type="similarity">
    <text evidence="2">Belongs to the aminoglycoside phosphotransferase family.</text>
</comment>
<comment type="pathway">
    <text evidence="1">Glycan biosynthesis; glycogen biosynthesis.</text>
</comment>
<evidence type="ECO:0000256" key="14">
    <source>
        <dbReference type="ARBA" id="ARBA00049067"/>
    </source>
</evidence>
<dbReference type="Proteomes" id="UP001183420">
    <property type="component" value="Unassembled WGS sequence"/>
</dbReference>
<evidence type="ECO:0000256" key="8">
    <source>
        <dbReference type="ARBA" id="ARBA00022741"/>
    </source>
</evidence>
<accession>A0ABU2LLE3</accession>
<evidence type="ECO:0000256" key="2">
    <source>
        <dbReference type="ARBA" id="ARBA00006219"/>
    </source>
</evidence>
<keyword evidence="9" id="KW-0418">Kinase</keyword>
<comment type="catalytic activity">
    <reaction evidence="14">
        <text>D-maltose + ATP = alpha-maltose 1-phosphate + ADP + H(+)</text>
        <dbReference type="Rhea" id="RHEA:31915"/>
        <dbReference type="ChEBI" id="CHEBI:15378"/>
        <dbReference type="ChEBI" id="CHEBI:17306"/>
        <dbReference type="ChEBI" id="CHEBI:30616"/>
        <dbReference type="ChEBI" id="CHEBI:63576"/>
        <dbReference type="ChEBI" id="CHEBI:456216"/>
        <dbReference type="EC" id="2.7.1.175"/>
    </reaction>
</comment>
<dbReference type="RefSeq" id="WP_311597063.1">
    <property type="nucleotide sequence ID" value="NZ_JAVREM010000006.1"/>
</dbReference>